<evidence type="ECO:0000313" key="2">
    <source>
        <dbReference type="EMBL" id="SDD02913.1"/>
    </source>
</evidence>
<evidence type="ECO:0000313" key="3">
    <source>
        <dbReference type="Proteomes" id="UP000198908"/>
    </source>
</evidence>
<protein>
    <submittedName>
        <fullName evidence="2">Helix-turn-helix</fullName>
    </submittedName>
</protein>
<organism evidence="2 3">
    <name type="scientific">Paraburkholderia lycopersici</name>
    <dbReference type="NCBI Taxonomy" id="416944"/>
    <lineage>
        <taxon>Bacteria</taxon>
        <taxon>Pseudomonadati</taxon>
        <taxon>Pseudomonadota</taxon>
        <taxon>Betaproteobacteria</taxon>
        <taxon>Burkholderiales</taxon>
        <taxon>Burkholderiaceae</taxon>
        <taxon>Paraburkholderia</taxon>
    </lineage>
</organism>
<dbReference type="Gene3D" id="1.10.260.40">
    <property type="entry name" value="lambda repressor-like DNA-binding domains"/>
    <property type="match status" value="1"/>
</dbReference>
<dbReference type="InterPro" id="IPR001387">
    <property type="entry name" value="Cro/C1-type_HTH"/>
</dbReference>
<dbReference type="Proteomes" id="UP000198908">
    <property type="component" value="Unassembled WGS sequence"/>
</dbReference>
<dbReference type="AlphaFoldDB" id="A0A1G6REV5"/>
<dbReference type="GO" id="GO:0003677">
    <property type="term" value="F:DNA binding"/>
    <property type="evidence" value="ECO:0007669"/>
    <property type="project" value="InterPro"/>
</dbReference>
<dbReference type="CDD" id="cd00093">
    <property type="entry name" value="HTH_XRE"/>
    <property type="match status" value="1"/>
</dbReference>
<dbReference type="SMART" id="SM00530">
    <property type="entry name" value="HTH_XRE"/>
    <property type="match status" value="1"/>
</dbReference>
<dbReference type="InterPro" id="IPR010982">
    <property type="entry name" value="Lambda_DNA-bd_dom_sf"/>
</dbReference>
<dbReference type="SUPFAM" id="SSF47413">
    <property type="entry name" value="lambda repressor-like DNA-binding domains"/>
    <property type="match status" value="1"/>
</dbReference>
<dbReference type="EMBL" id="FMYQ01000013">
    <property type="protein sequence ID" value="SDD02913.1"/>
    <property type="molecule type" value="Genomic_DNA"/>
</dbReference>
<evidence type="ECO:0000259" key="1">
    <source>
        <dbReference type="PROSITE" id="PS50943"/>
    </source>
</evidence>
<dbReference type="Pfam" id="PF01381">
    <property type="entry name" value="HTH_3"/>
    <property type="match status" value="1"/>
</dbReference>
<feature type="domain" description="HTH cro/C1-type" evidence="1">
    <location>
        <begin position="24"/>
        <end position="77"/>
    </location>
</feature>
<accession>A0A1G6REV5</accession>
<proteinExistence type="predicted"/>
<sequence length="95" mass="10917">MRTMMRKKPANQPISNVERLAESLRAKRRERKLTQQAVADKAGVARRTVTNAEHAENVGIRELCRLVNALGYEVVIRPMDTVILEDLNDIFRDEE</sequence>
<dbReference type="STRING" id="416944.SAMN05421548_11397"/>
<name>A0A1G6REV5_9BURK</name>
<keyword evidence="3" id="KW-1185">Reference proteome</keyword>
<dbReference type="PROSITE" id="PS50943">
    <property type="entry name" value="HTH_CROC1"/>
    <property type="match status" value="1"/>
</dbReference>
<gene>
    <name evidence="2" type="ORF">SAMN05421548_11397</name>
</gene>
<reference evidence="3" key="1">
    <citation type="submission" date="2016-09" db="EMBL/GenBank/DDBJ databases">
        <authorList>
            <person name="Varghese N."/>
            <person name="Submissions S."/>
        </authorList>
    </citation>
    <scope>NUCLEOTIDE SEQUENCE [LARGE SCALE GENOMIC DNA]</scope>
    <source>
        <strain evidence="3">TNe-862</strain>
    </source>
</reference>